<keyword evidence="2 7" id="KW-0812">Transmembrane</keyword>
<dbReference type="Gene3D" id="1.20.1070.10">
    <property type="entry name" value="Rhodopsin 7-helix transmembrane proteins"/>
    <property type="match status" value="1"/>
</dbReference>
<protein>
    <submittedName>
        <fullName evidence="10">Uncharacterized protein</fullName>
    </submittedName>
</protein>
<dbReference type="PANTHER" id="PTHR47767">
    <property type="entry name" value="ADHESION G PROTEIN-COUPLED RECEPTOR G7"/>
    <property type="match status" value="1"/>
</dbReference>
<proteinExistence type="predicted"/>
<evidence type="ECO:0000256" key="6">
    <source>
        <dbReference type="SAM" id="MobiDB-lite"/>
    </source>
</evidence>
<keyword evidence="5" id="KW-1015">Disulfide bond</keyword>
<dbReference type="InterPro" id="IPR046338">
    <property type="entry name" value="GAIN_dom_sf"/>
</dbReference>
<dbReference type="PROSITE" id="PS50221">
    <property type="entry name" value="GAIN_B"/>
    <property type="match status" value="1"/>
</dbReference>
<dbReference type="SMART" id="SM00303">
    <property type="entry name" value="GPS"/>
    <property type="match status" value="1"/>
</dbReference>
<dbReference type="InterPro" id="IPR017981">
    <property type="entry name" value="GPCR_2-like_7TM"/>
</dbReference>
<gene>
    <name evidence="10" type="ORF">TMSB3V08_LOCUS1848</name>
</gene>
<dbReference type="CDD" id="cd15040">
    <property type="entry name" value="7tmB2_Adhesion"/>
    <property type="match status" value="1"/>
</dbReference>
<keyword evidence="4 7" id="KW-0472">Membrane</keyword>
<comment type="subcellular location">
    <subcellularLocation>
        <location evidence="1">Membrane</location>
        <topology evidence="1">Multi-pass membrane protein</topology>
    </subcellularLocation>
</comment>
<dbReference type="InterPro" id="IPR053066">
    <property type="entry name" value="ADGR_G7"/>
</dbReference>
<feature type="compositionally biased region" description="Basic and acidic residues" evidence="6">
    <location>
        <begin position="93"/>
        <end position="110"/>
    </location>
</feature>
<keyword evidence="3 7" id="KW-1133">Transmembrane helix</keyword>
<evidence type="ECO:0000259" key="9">
    <source>
        <dbReference type="PROSITE" id="PS50261"/>
    </source>
</evidence>
<feature type="domain" description="GAIN-B" evidence="8">
    <location>
        <begin position="1040"/>
        <end position="1211"/>
    </location>
</feature>
<dbReference type="PROSITE" id="PS50261">
    <property type="entry name" value="G_PROTEIN_RECEP_F2_4"/>
    <property type="match status" value="1"/>
</dbReference>
<evidence type="ECO:0000313" key="10">
    <source>
        <dbReference type="EMBL" id="CAD7424923.1"/>
    </source>
</evidence>
<evidence type="ECO:0000256" key="5">
    <source>
        <dbReference type="ARBA" id="ARBA00023157"/>
    </source>
</evidence>
<feature type="transmembrane region" description="Helical" evidence="7">
    <location>
        <begin position="1220"/>
        <end position="1243"/>
    </location>
</feature>
<evidence type="ECO:0000256" key="3">
    <source>
        <dbReference type="ARBA" id="ARBA00022989"/>
    </source>
</evidence>
<feature type="transmembrane region" description="Helical" evidence="7">
    <location>
        <begin position="1373"/>
        <end position="1402"/>
    </location>
</feature>
<feature type="transmembrane region" description="Helical" evidence="7">
    <location>
        <begin position="1448"/>
        <end position="1469"/>
    </location>
</feature>
<feature type="transmembrane region" description="Helical" evidence="7">
    <location>
        <begin position="1326"/>
        <end position="1353"/>
    </location>
</feature>
<accession>A0A7R9HJC0</accession>
<organism evidence="10">
    <name type="scientific">Timema monikensis</name>
    <dbReference type="NCBI Taxonomy" id="170555"/>
    <lineage>
        <taxon>Eukaryota</taxon>
        <taxon>Metazoa</taxon>
        <taxon>Ecdysozoa</taxon>
        <taxon>Arthropoda</taxon>
        <taxon>Hexapoda</taxon>
        <taxon>Insecta</taxon>
        <taxon>Pterygota</taxon>
        <taxon>Neoptera</taxon>
        <taxon>Polyneoptera</taxon>
        <taxon>Phasmatodea</taxon>
        <taxon>Timematodea</taxon>
        <taxon>Timematoidea</taxon>
        <taxon>Timematidae</taxon>
        <taxon>Timema</taxon>
    </lineage>
</organism>
<feature type="compositionally biased region" description="Polar residues" evidence="6">
    <location>
        <begin position="1498"/>
        <end position="1507"/>
    </location>
</feature>
<dbReference type="GO" id="GO:0016020">
    <property type="term" value="C:membrane"/>
    <property type="evidence" value="ECO:0007669"/>
    <property type="project" value="UniProtKB-SubCell"/>
</dbReference>
<dbReference type="PANTHER" id="PTHR47767:SF1">
    <property type="entry name" value="ADHESION G PROTEIN-COUPLED RECEPTOR G7"/>
    <property type="match status" value="1"/>
</dbReference>
<dbReference type="SUPFAM" id="SSF81321">
    <property type="entry name" value="Family A G protein-coupled receptor-like"/>
    <property type="match status" value="1"/>
</dbReference>
<feature type="transmembrane region" description="Helical" evidence="7">
    <location>
        <begin position="1280"/>
        <end position="1305"/>
    </location>
</feature>
<dbReference type="EMBL" id="OB792857">
    <property type="protein sequence ID" value="CAD7424923.1"/>
    <property type="molecule type" value="Genomic_DNA"/>
</dbReference>
<evidence type="ECO:0000256" key="7">
    <source>
        <dbReference type="SAM" id="Phobius"/>
    </source>
</evidence>
<dbReference type="Pfam" id="PF01825">
    <property type="entry name" value="GPS"/>
    <property type="match status" value="1"/>
</dbReference>
<evidence type="ECO:0000256" key="1">
    <source>
        <dbReference type="ARBA" id="ARBA00004141"/>
    </source>
</evidence>
<name>A0A7R9HJC0_9NEOP</name>
<dbReference type="Gene3D" id="2.60.220.50">
    <property type="match status" value="1"/>
</dbReference>
<feature type="region of interest" description="Disordered" evidence="6">
    <location>
        <begin position="1482"/>
        <end position="1512"/>
    </location>
</feature>
<dbReference type="InterPro" id="IPR000203">
    <property type="entry name" value="GPS"/>
</dbReference>
<feature type="transmembrane region" description="Helical" evidence="7">
    <location>
        <begin position="1423"/>
        <end position="1442"/>
    </location>
</feature>
<evidence type="ECO:0000259" key="8">
    <source>
        <dbReference type="PROSITE" id="PS50221"/>
    </source>
</evidence>
<dbReference type="InterPro" id="IPR057244">
    <property type="entry name" value="GAIN_B"/>
</dbReference>
<dbReference type="GO" id="GO:0004930">
    <property type="term" value="F:G protein-coupled receptor activity"/>
    <property type="evidence" value="ECO:0007669"/>
    <property type="project" value="InterPro"/>
</dbReference>
<feature type="transmembrane region" description="Helical" evidence="7">
    <location>
        <begin position="1255"/>
        <end position="1274"/>
    </location>
</feature>
<dbReference type="Pfam" id="PF00002">
    <property type="entry name" value="7tm_2"/>
    <property type="match status" value="1"/>
</dbReference>
<reference evidence="10" key="1">
    <citation type="submission" date="2020-11" db="EMBL/GenBank/DDBJ databases">
        <authorList>
            <person name="Tran Van P."/>
        </authorList>
    </citation>
    <scope>NUCLEOTIDE SEQUENCE</scope>
</reference>
<evidence type="ECO:0000256" key="2">
    <source>
        <dbReference type="ARBA" id="ARBA00022692"/>
    </source>
</evidence>
<dbReference type="InterPro" id="IPR000832">
    <property type="entry name" value="GPCR_2_secretin-like"/>
</dbReference>
<dbReference type="GO" id="GO:0007166">
    <property type="term" value="P:cell surface receptor signaling pathway"/>
    <property type="evidence" value="ECO:0007669"/>
    <property type="project" value="InterPro"/>
</dbReference>
<feature type="domain" description="G-protein coupled receptors family 2 profile 2" evidence="9">
    <location>
        <begin position="1218"/>
        <end position="1471"/>
    </location>
</feature>
<evidence type="ECO:0000256" key="4">
    <source>
        <dbReference type="ARBA" id="ARBA00023136"/>
    </source>
</evidence>
<feature type="region of interest" description="Disordered" evidence="6">
    <location>
        <begin position="90"/>
        <end position="116"/>
    </location>
</feature>
<sequence>MGAVADILGGRWDGSSSRHLGGDDGMGAVADILGGRWDGSSSRYLGNRDLKLGPVYLRFYGSSSRHLGGDDGMGAVADILGGRWDGSSSRYLGSREPDPFNKQAESDKVQDGSGSGVLRDIPSVLEGYFAPGIEPGSLAPGLEPGSLAPGLEPGSLAPGIEPGSLAPGLEPGFLAPGLEPGSPVPGLESRFLAGEKVGVLLCYYVICKHLVEKFRCIHHPLCSSMKLIVFLFIQSLALLKMCSALTSPNCPNRNFTAVSSDLCFHVTPPGLQDEAIRTCYHQHDRYSLTLWQLKDYNAPLFHDVVQKLIEMGINQVWLEAELLYEGGFYHYSYPGNELYNSPVFGLNFSQDATFPSKGKTCVILDVSTMTHRKERCSPTPEEEGYFPAVCLAQFDVPRMEQGVCPPDFKVAPRVGPYCLNVTVLDTPKWSWGFAAEECQGMGAGTHIVQRAFPGLYLSGGETMDVQCPLGIQRSLESTEEDGLYLWVNGTETYGPQQLVEAVYRRNQDRMAAGEENLVGVVSMYSRGQYLEHGGTHWHLTGLNDVFRCLACEMPLPEVLVPRLQLTFGQSSDLLLLVENPESLMESADGRWSVDRLTSRSVPRIRCFTDAETFYPTEVILKGTQSSRSHYFITPVGNGHYWCVGYDLFTTEPIITGKLLVPGVNILAVLLEVEDTNKDSLCMKFKMFRELKKLQHLLRSGMNLTRRKSVMQLHLIGEKTFADKLARALAPGSTGAKLERFSSDCSHVLIHVTTPKAIDIVIGAETSIDAFKFKVVYVRNTQSCDEEVTNHSWPATPTGVVVELPTPGGGHVTRKCEGDFSIGSYWGNEETTASILKNPGTSMLGTDISLTSSTTTQTSSTLITVTSVGDTFYDLEGDPTELEALTYSGDGAETKEPSKIPTELHPTTSTMYIPHSSEDLFFTSTILIPSPTPRNLSPTSINYNTTEILRAADTLHELSQEGQVTMSNLTEAVGILNGLLDEDFKVLVETRASDSRNVLRDMENIMNRVVLENESFTLVRDKLAVFISDLNVGEMVGLILTDRNPSQSDDNISGEMIPVIPMVPVKSHITHGRSIDVEIVLPELKQSLRLSVAVFSDGMAFEEDGHANGSLEGDVTVNSRVVSINLDPTHDSSNWDSNQYVDIKFKPFENLMDNGALKLCAYWEFKTSGYGGRWSTDGCEMLNATSEGLDVCRCNHLTHFAEIITGRNYQLSEAHQIALDVISAVGCTLSILGFLGIAATSLIFPQWREQLGNQLLLSLSTAVTLNMAMFLVVAFGVAGDIGSVTCIFVGAVLHYSMLASFCWMLICAGLQYIRLVRIVGVQHTPHLLLKASVIAWGIPAIPLAVIMCIDPHLYTKEIGFSEERNFCFPIGASFYWTVLGPIVLVVAVNLLVFVAILANIFDCCTKGTLRKHGPSSKRLVMRRLIMGLLLFFLFGLTWVFGFLARNLLFTYLFCITATLQGFVLFLFFIVGERRAREKWFPGRGTMSSSTAAASRDVATGSTTGNFSTSEERTPLRNDIPLSQRVRHSEW</sequence>